<dbReference type="Proteomes" id="UP001197093">
    <property type="component" value="Unassembled WGS sequence"/>
</dbReference>
<feature type="compositionally biased region" description="Pro residues" evidence="1">
    <location>
        <begin position="82"/>
        <end position="99"/>
    </location>
</feature>
<accession>A0AAD4ERT5</accession>
<proteinExistence type="predicted"/>
<evidence type="ECO:0000256" key="1">
    <source>
        <dbReference type="SAM" id="MobiDB-lite"/>
    </source>
</evidence>
<dbReference type="AlphaFoldDB" id="A0AAD4ERT5"/>
<evidence type="ECO:0000313" key="2">
    <source>
        <dbReference type="EMBL" id="KAG7286349.1"/>
    </source>
</evidence>
<dbReference type="EMBL" id="JAHCVI010000004">
    <property type="protein sequence ID" value="KAG7286349.1"/>
    <property type="molecule type" value="Genomic_DNA"/>
</dbReference>
<organism evidence="2 3">
    <name type="scientific">Staphylotrichum longicolle</name>
    <dbReference type="NCBI Taxonomy" id="669026"/>
    <lineage>
        <taxon>Eukaryota</taxon>
        <taxon>Fungi</taxon>
        <taxon>Dikarya</taxon>
        <taxon>Ascomycota</taxon>
        <taxon>Pezizomycotina</taxon>
        <taxon>Sordariomycetes</taxon>
        <taxon>Sordariomycetidae</taxon>
        <taxon>Sordariales</taxon>
        <taxon>Chaetomiaceae</taxon>
        <taxon>Staphylotrichum</taxon>
    </lineage>
</organism>
<protein>
    <submittedName>
        <fullName evidence="2">Uncharacterized protein</fullName>
    </submittedName>
</protein>
<feature type="compositionally biased region" description="Polar residues" evidence="1">
    <location>
        <begin position="10"/>
        <end position="25"/>
    </location>
</feature>
<feature type="region of interest" description="Disordered" evidence="1">
    <location>
        <begin position="1"/>
        <end position="170"/>
    </location>
</feature>
<evidence type="ECO:0000313" key="3">
    <source>
        <dbReference type="Proteomes" id="UP001197093"/>
    </source>
</evidence>
<feature type="compositionally biased region" description="Acidic residues" evidence="1">
    <location>
        <begin position="143"/>
        <end position="155"/>
    </location>
</feature>
<name>A0AAD4ERT5_9PEZI</name>
<reference evidence="2" key="1">
    <citation type="submission" date="2023-02" db="EMBL/GenBank/DDBJ databases">
        <authorList>
            <person name="Palmer J.M."/>
        </authorList>
    </citation>
    <scope>NUCLEOTIDE SEQUENCE</scope>
    <source>
        <strain evidence="2">FW57</strain>
    </source>
</reference>
<keyword evidence="3" id="KW-1185">Reference proteome</keyword>
<sequence>MAETSRPKETNMSSGTFSEMPTITQAKAFGPATPLGSDEFDFASKGTQGTPAEDEPADYLNGGHPHDKVSPVAKPPAMNTDLPPPQPTDVPDIPEPPSPVYGRKSVQFARDEGPPDPAATHSRTARPPRFDKQTGHRAPLNEGSDDDADAEETADENAAGLSSLGPDAPDAQSRLAFLRRATLAGIEDHGFSEARAATVLLDNAAQGEG</sequence>
<comment type="caution">
    <text evidence="2">The sequence shown here is derived from an EMBL/GenBank/DDBJ whole genome shotgun (WGS) entry which is preliminary data.</text>
</comment>
<gene>
    <name evidence="2" type="ORF">NEMBOFW57_008658</name>
</gene>